<feature type="domain" description="Radical SAM core" evidence="6">
    <location>
        <begin position="11"/>
        <end position="240"/>
    </location>
</feature>
<evidence type="ECO:0000313" key="7">
    <source>
        <dbReference type="EMBL" id="KFZ37253.1"/>
    </source>
</evidence>
<dbReference type="STRING" id="1515746.HR45_11280"/>
<keyword evidence="8" id="KW-1185">Reference proteome</keyword>
<dbReference type="Pfam" id="PF04055">
    <property type="entry name" value="Radical_SAM"/>
    <property type="match status" value="1"/>
</dbReference>
<dbReference type="Proteomes" id="UP000029264">
    <property type="component" value="Unassembled WGS sequence"/>
</dbReference>
<evidence type="ECO:0000256" key="4">
    <source>
        <dbReference type="ARBA" id="ARBA00023004"/>
    </source>
</evidence>
<dbReference type="InterPro" id="IPR007197">
    <property type="entry name" value="rSAM"/>
</dbReference>
<gene>
    <name evidence="7" type="ORF">HR45_11280</name>
</gene>
<dbReference type="InterPro" id="IPR058240">
    <property type="entry name" value="rSAM_sf"/>
</dbReference>
<accession>A0A094LQ33</accession>
<dbReference type="SFLD" id="SFLDS00029">
    <property type="entry name" value="Radical_SAM"/>
    <property type="match status" value="1"/>
</dbReference>
<dbReference type="AlphaFoldDB" id="A0A094LQ33"/>
<dbReference type="PANTHER" id="PTHR43409">
    <property type="entry name" value="ANAEROBIC MAGNESIUM-PROTOPORPHYRIN IX MONOMETHYL ESTER CYCLASE-RELATED"/>
    <property type="match status" value="1"/>
</dbReference>
<dbReference type="eggNOG" id="COG1032">
    <property type="taxonomic scope" value="Bacteria"/>
</dbReference>
<evidence type="ECO:0000256" key="3">
    <source>
        <dbReference type="ARBA" id="ARBA00022723"/>
    </source>
</evidence>
<protein>
    <recommendedName>
        <fullName evidence="6">Radical SAM core domain-containing protein</fullName>
    </recommendedName>
</protein>
<dbReference type="InterPro" id="IPR006638">
    <property type="entry name" value="Elp3/MiaA/NifB-like_rSAM"/>
</dbReference>
<keyword evidence="3" id="KW-0479">Metal-binding</keyword>
<evidence type="ECO:0000256" key="1">
    <source>
        <dbReference type="ARBA" id="ARBA00001966"/>
    </source>
</evidence>
<reference evidence="7 8" key="1">
    <citation type="submission" date="2014-06" db="EMBL/GenBank/DDBJ databases">
        <title>Shewanella sp. YQH10.</title>
        <authorList>
            <person name="Liu Y."/>
            <person name="Zeng R."/>
        </authorList>
    </citation>
    <scope>NUCLEOTIDE SEQUENCE [LARGE SCALE GENOMIC DNA]</scope>
    <source>
        <strain evidence="7 8">YQH10</strain>
    </source>
</reference>
<dbReference type="Gene3D" id="3.80.30.20">
    <property type="entry name" value="tm_1862 like domain"/>
    <property type="match status" value="1"/>
</dbReference>
<comment type="caution">
    <text evidence="7">The sequence shown here is derived from an EMBL/GenBank/DDBJ whole genome shotgun (WGS) entry which is preliminary data.</text>
</comment>
<evidence type="ECO:0000256" key="2">
    <source>
        <dbReference type="ARBA" id="ARBA00022691"/>
    </source>
</evidence>
<dbReference type="SFLD" id="SFLDG01095">
    <property type="entry name" value="Uncharacterised_Radical_SAM_Su"/>
    <property type="match status" value="1"/>
</dbReference>
<keyword evidence="5" id="KW-0411">Iron-sulfur</keyword>
<dbReference type="GO" id="GO:0046872">
    <property type="term" value="F:metal ion binding"/>
    <property type="evidence" value="ECO:0007669"/>
    <property type="project" value="UniProtKB-KW"/>
</dbReference>
<dbReference type="InterPro" id="IPR051198">
    <property type="entry name" value="BchE-like"/>
</dbReference>
<dbReference type="PROSITE" id="PS51918">
    <property type="entry name" value="RADICAL_SAM"/>
    <property type="match status" value="1"/>
</dbReference>
<name>A0A094LQ33_9GAMM</name>
<proteinExistence type="predicted"/>
<dbReference type="InterPro" id="IPR023404">
    <property type="entry name" value="rSAM_horseshoe"/>
</dbReference>
<sequence>MHYTGPVVRPPHEANSILLEVTVGCTHNHCTFCTFYHDTPYRLAPKSQIEADLQEAKRFRPDAKRLYALGGDPFSLRTAKLVALAEQIHQYFPDINIAMYARISSMFNKSLDELKQLRALGINDLVIGVESGDDEVLARVNKGYNRADIIRECQKLEAADISYRVIFLGGLAGKGNGQRNADNMANVLNQLHPTHMYMTSVAIQPDSSMYQEVLDGSFVEASEQERIEETLALVEQLEQPITLLGQSVANPVNFIAILPEQKTQLISELQNVLQQFSGQDEAHLRRQREQLRNI</sequence>
<evidence type="ECO:0000313" key="8">
    <source>
        <dbReference type="Proteomes" id="UP000029264"/>
    </source>
</evidence>
<dbReference type="PANTHER" id="PTHR43409:SF4">
    <property type="entry name" value="RADICAL SAM SUPERFAMILY PROTEIN"/>
    <property type="match status" value="1"/>
</dbReference>
<dbReference type="SMART" id="SM00729">
    <property type="entry name" value="Elp3"/>
    <property type="match status" value="1"/>
</dbReference>
<dbReference type="GO" id="GO:0003824">
    <property type="term" value="F:catalytic activity"/>
    <property type="evidence" value="ECO:0007669"/>
    <property type="project" value="InterPro"/>
</dbReference>
<dbReference type="SFLD" id="SFLDG01082">
    <property type="entry name" value="B12-binding_domain_containing"/>
    <property type="match status" value="1"/>
</dbReference>
<keyword evidence="4" id="KW-0408">Iron</keyword>
<dbReference type="EMBL" id="JPEO01000007">
    <property type="protein sequence ID" value="KFZ37253.1"/>
    <property type="molecule type" value="Genomic_DNA"/>
</dbReference>
<keyword evidence="2" id="KW-0949">S-adenosyl-L-methionine</keyword>
<organism evidence="7 8">
    <name type="scientific">Shewanella mangrovi</name>
    <dbReference type="NCBI Taxonomy" id="1515746"/>
    <lineage>
        <taxon>Bacteria</taxon>
        <taxon>Pseudomonadati</taxon>
        <taxon>Pseudomonadota</taxon>
        <taxon>Gammaproteobacteria</taxon>
        <taxon>Alteromonadales</taxon>
        <taxon>Shewanellaceae</taxon>
        <taxon>Shewanella</taxon>
    </lineage>
</organism>
<dbReference type="SUPFAM" id="SSF102114">
    <property type="entry name" value="Radical SAM enzymes"/>
    <property type="match status" value="1"/>
</dbReference>
<comment type="cofactor">
    <cofactor evidence="1">
        <name>[4Fe-4S] cluster</name>
        <dbReference type="ChEBI" id="CHEBI:49883"/>
    </cofactor>
</comment>
<dbReference type="GO" id="GO:0051536">
    <property type="term" value="F:iron-sulfur cluster binding"/>
    <property type="evidence" value="ECO:0007669"/>
    <property type="project" value="UniProtKB-KW"/>
</dbReference>
<dbReference type="CDD" id="cd01335">
    <property type="entry name" value="Radical_SAM"/>
    <property type="match status" value="1"/>
</dbReference>
<evidence type="ECO:0000256" key="5">
    <source>
        <dbReference type="ARBA" id="ARBA00023014"/>
    </source>
</evidence>
<evidence type="ECO:0000259" key="6">
    <source>
        <dbReference type="PROSITE" id="PS51918"/>
    </source>
</evidence>